<dbReference type="Pfam" id="PF00884">
    <property type="entry name" value="Sulfatase"/>
    <property type="match status" value="1"/>
</dbReference>
<evidence type="ECO:0000256" key="2">
    <source>
        <dbReference type="ARBA" id="ARBA00008779"/>
    </source>
</evidence>
<dbReference type="Proteomes" id="UP000315750">
    <property type="component" value="Chromosome"/>
</dbReference>
<keyword evidence="10" id="KW-1185">Reference proteome</keyword>
<evidence type="ECO:0000256" key="4">
    <source>
        <dbReference type="ARBA" id="ARBA00022729"/>
    </source>
</evidence>
<protein>
    <submittedName>
        <fullName evidence="9">Arylsulfatase</fullName>
        <ecNumber evidence="9">3.1.6.1</ecNumber>
    </submittedName>
</protein>
<sequence precursor="true">MAHSLPSILLVSLSFAVATSACQADEPPLPPNVVIILSDDQGWTDYGFMGHPEIQTPNLDQLARRSLVFSRGYVPTSLCRPSLASIVTGLYPYQHGVVCNDVDRSNRDESDLALREQFHRHPSLIKQLVAHGYFAFQTGKWWEGSWRDAGFTGGMTHGDPQRGGRHGDLGLKIGRNTLKPATEFIDQAVAEQKPFLLWYAPFMPHTPHTPPARLLDKYRQEGRPANVARYYAMCEWFDESCGELLDHLQQSGAADNTIVVYLCDNGWAPAAEGDSSDQPADWWLDYAPRTKTSPYELGVRTPIMIAWPKHLAAEQSPHLASSLDLMPTLLTACNISPPENLPGINLLDPQAVASRKLVFGGIWSTHNAKVGDTLSTLQYRWCVGDRWKLLLRHHGLDSTRYRVTHEWDTDPVQLFDLQSDPGETTNVADQHPALVERLTKQVDQAIPGQ</sequence>
<dbReference type="PANTHER" id="PTHR42693:SF42">
    <property type="entry name" value="ARYLSULFATASE G"/>
    <property type="match status" value="1"/>
</dbReference>
<evidence type="ECO:0000256" key="7">
    <source>
        <dbReference type="SAM" id="SignalP"/>
    </source>
</evidence>
<dbReference type="SUPFAM" id="SSF53649">
    <property type="entry name" value="Alkaline phosphatase-like"/>
    <property type="match status" value="1"/>
</dbReference>
<dbReference type="PANTHER" id="PTHR42693">
    <property type="entry name" value="ARYLSULFATASE FAMILY MEMBER"/>
    <property type="match status" value="1"/>
</dbReference>
<feature type="chain" id="PRO_5022155605" evidence="7">
    <location>
        <begin position="25"/>
        <end position="449"/>
    </location>
</feature>
<dbReference type="GO" id="GO:0046872">
    <property type="term" value="F:metal ion binding"/>
    <property type="evidence" value="ECO:0007669"/>
    <property type="project" value="UniProtKB-KW"/>
</dbReference>
<proteinExistence type="inferred from homology"/>
<name>A0A518ARZ9_9BACT</name>
<dbReference type="InterPro" id="IPR017850">
    <property type="entry name" value="Alkaline_phosphatase_core_sf"/>
</dbReference>
<evidence type="ECO:0000256" key="1">
    <source>
        <dbReference type="ARBA" id="ARBA00001913"/>
    </source>
</evidence>
<dbReference type="EC" id="3.1.6.1" evidence="9"/>
<dbReference type="InterPro" id="IPR050738">
    <property type="entry name" value="Sulfatase"/>
</dbReference>
<keyword evidence="6" id="KW-0106">Calcium</keyword>
<evidence type="ECO:0000256" key="3">
    <source>
        <dbReference type="ARBA" id="ARBA00022723"/>
    </source>
</evidence>
<gene>
    <name evidence="9" type="primary">atsA_28</name>
    <name evidence="9" type="ORF">Pan181_37050</name>
</gene>
<dbReference type="EMBL" id="CP036278">
    <property type="protein sequence ID" value="QDU57488.1"/>
    <property type="molecule type" value="Genomic_DNA"/>
</dbReference>
<dbReference type="Gene3D" id="3.40.720.10">
    <property type="entry name" value="Alkaline Phosphatase, subunit A"/>
    <property type="match status" value="1"/>
</dbReference>
<keyword evidence="3" id="KW-0479">Metal-binding</keyword>
<dbReference type="GO" id="GO:0004065">
    <property type="term" value="F:arylsulfatase activity"/>
    <property type="evidence" value="ECO:0007669"/>
    <property type="project" value="UniProtKB-EC"/>
</dbReference>
<dbReference type="InterPro" id="IPR000917">
    <property type="entry name" value="Sulfatase_N"/>
</dbReference>
<evidence type="ECO:0000259" key="8">
    <source>
        <dbReference type="Pfam" id="PF00884"/>
    </source>
</evidence>
<comment type="similarity">
    <text evidence="2">Belongs to the sulfatase family.</text>
</comment>
<comment type="cofactor">
    <cofactor evidence="1">
        <name>Ca(2+)</name>
        <dbReference type="ChEBI" id="CHEBI:29108"/>
    </cofactor>
</comment>
<keyword evidence="5 9" id="KW-0378">Hydrolase</keyword>
<dbReference type="OrthoDB" id="246867at2"/>
<reference evidence="9 10" key="1">
    <citation type="submission" date="2019-02" db="EMBL/GenBank/DDBJ databases">
        <title>Deep-cultivation of Planctomycetes and their phenomic and genomic characterization uncovers novel biology.</title>
        <authorList>
            <person name="Wiegand S."/>
            <person name="Jogler M."/>
            <person name="Boedeker C."/>
            <person name="Pinto D."/>
            <person name="Vollmers J."/>
            <person name="Rivas-Marin E."/>
            <person name="Kohn T."/>
            <person name="Peeters S.H."/>
            <person name="Heuer A."/>
            <person name="Rast P."/>
            <person name="Oberbeckmann S."/>
            <person name="Bunk B."/>
            <person name="Jeske O."/>
            <person name="Meyerdierks A."/>
            <person name="Storesund J.E."/>
            <person name="Kallscheuer N."/>
            <person name="Luecker S."/>
            <person name="Lage O.M."/>
            <person name="Pohl T."/>
            <person name="Merkel B.J."/>
            <person name="Hornburger P."/>
            <person name="Mueller R.-W."/>
            <person name="Bruemmer F."/>
            <person name="Labrenz M."/>
            <person name="Spormann A.M."/>
            <person name="Op den Camp H."/>
            <person name="Overmann J."/>
            <person name="Amann R."/>
            <person name="Jetten M.S.M."/>
            <person name="Mascher T."/>
            <person name="Medema M.H."/>
            <person name="Devos D.P."/>
            <person name="Kaster A.-K."/>
            <person name="Ovreas L."/>
            <person name="Rohde M."/>
            <person name="Galperin M.Y."/>
            <person name="Jogler C."/>
        </authorList>
    </citation>
    <scope>NUCLEOTIDE SEQUENCE [LARGE SCALE GENOMIC DNA]</scope>
    <source>
        <strain evidence="9 10">Pan181</strain>
    </source>
</reference>
<feature type="signal peptide" evidence="7">
    <location>
        <begin position="1"/>
        <end position="24"/>
    </location>
</feature>
<evidence type="ECO:0000256" key="6">
    <source>
        <dbReference type="ARBA" id="ARBA00022837"/>
    </source>
</evidence>
<keyword evidence="4 7" id="KW-0732">Signal</keyword>
<dbReference type="RefSeq" id="WP_145248697.1">
    <property type="nucleotide sequence ID" value="NZ_CP036278.1"/>
</dbReference>
<accession>A0A518ARZ9</accession>
<evidence type="ECO:0000256" key="5">
    <source>
        <dbReference type="ARBA" id="ARBA00022801"/>
    </source>
</evidence>
<dbReference type="KEGG" id="amuc:Pan181_37050"/>
<organism evidence="9 10">
    <name type="scientific">Aeoliella mucimassa</name>
    <dbReference type="NCBI Taxonomy" id="2527972"/>
    <lineage>
        <taxon>Bacteria</taxon>
        <taxon>Pseudomonadati</taxon>
        <taxon>Planctomycetota</taxon>
        <taxon>Planctomycetia</taxon>
        <taxon>Pirellulales</taxon>
        <taxon>Lacipirellulaceae</taxon>
        <taxon>Aeoliella</taxon>
    </lineage>
</organism>
<evidence type="ECO:0000313" key="9">
    <source>
        <dbReference type="EMBL" id="QDU57488.1"/>
    </source>
</evidence>
<dbReference type="AlphaFoldDB" id="A0A518ARZ9"/>
<feature type="domain" description="Sulfatase N-terminal" evidence="8">
    <location>
        <begin position="31"/>
        <end position="334"/>
    </location>
</feature>
<dbReference type="Gene3D" id="3.30.1120.10">
    <property type="match status" value="1"/>
</dbReference>
<evidence type="ECO:0000313" key="10">
    <source>
        <dbReference type="Proteomes" id="UP000315750"/>
    </source>
</evidence>